<dbReference type="GO" id="GO:0008934">
    <property type="term" value="F:inositol monophosphate 1-phosphatase activity"/>
    <property type="evidence" value="ECO:0007669"/>
    <property type="project" value="InterPro"/>
</dbReference>
<feature type="binding site" evidence="7">
    <location>
        <position position="85"/>
    </location>
    <ligand>
        <name>Mg(2+)</name>
        <dbReference type="ChEBI" id="CHEBI:18420"/>
        <label>1</label>
        <note>catalytic</note>
    </ligand>
</feature>
<keyword evidence="10" id="KW-1185">Reference proteome</keyword>
<dbReference type="PRINTS" id="PR00377">
    <property type="entry name" value="IMPHPHTASES"/>
</dbReference>
<dbReference type="PRINTS" id="PR01959">
    <property type="entry name" value="SBIMPHPHTASE"/>
</dbReference>
<dbReference type="InterPro" id="IPR000760">
    <property type="entry name" value="Inositol_monophosphatase-like"/>
</dbReference>
<dbReference type="HOGENOM" id="CLU_044118_0_2_0"/>
<dbReference type="SUPFAM" id="SSF56655">
    <property type="entry name" value="Carbohydrate phosphatase"/>
    <property type="match status" value="1"/>
</dbReference>
<dbReference type="InterPro" id="IPR022337">
    <property type="entry name" value="Inositol_monophosphatase_SuhB"/>
</dbReference>
<reference evidence="9 10" key="1">
    <citation type="journal article" date="2010" name="PLoS ONE">
        <title>The Waddlia genome: a window into chlamydial biology.</title>
        <authorList>
            <person name="Bertelli C."/>
            <person name="Collyn F."/>
            <person name="Croxatto A."/>
            <person name="Ruckert C."/>
            <person name="Polkinghorne A."/>
            <person name="Kebbi-Beghdadi C."/>
            <person name="Goesmann A."/>
            <person name="Vaughan L."/>
            <person name="Greub G."/>
        </authorList>
    </citation>
    <scope>NUCLEOTIDE SEQUENCE [LARGE SCALE GENOMIC DNA]</scope>
    <source>
        <strain evidence="10">ATCC VR-1470 / WSU 86-1044</strain>
    </source>
</reference>
<comment type="cofactor">
    <cofactor evidence="2 7 8">
        <name>Mg(2+)</name>
        <dbReference type="ChEBI" id="CHEBI:18420"/>
    </cofactor>
</comment>
<evidence type="ECO:0000256" key="7">
    <source>
        <dbReference type="PIRSR" id="PIRSR600760-2"/>
    </source>
</evidence>
<evidence type="ECO:0000256" key="2">
    <source>
        <dbReference type="ARBA" id="ARBA00001946"/>
    </source>
</evidence>
<evidence type="ECO:0000256" key="8">
    <source>
        <dbReference type="RuleBase" id="RU364068"/>
    </source>
</evidence>
<accession>D6YSQ5</accession>
<dbReference type="PANTHER" id="PTHR20854:SF4">
    <property type="entry name" value="INOSITOL-1-MONOPHOSPHATASE-RELATED"/>
    <property type="match status" value="1"/>
</dbReference>
<dbReference type="GO" id="GO:0006020">
    <property type="term" value="P:inositol metabolic process"/>
    <property type="evidence" value="ECO:0007669"/>
    <property type="project" value="TreeGrafter"/>
</dbReference>
<dbReference type="FunFam" id="3.40.190.80:FF:000002">
    <property type="entry name" value="Inositol-1-monophosphatase"/>
    <property type="match status" value="1"/>
</dbReference>
<dbReference type="Pfam" id="PF00459">
    <property type="entry name" value="Inositol_P"/>
    <property type="match status" value="1"/>
</dbReference>
<dbReference type="InterPro" id="IPR020583">
    <property type="entry name" value="Inositol_monoP_metal-BS"/>
</dbReference>
<dbReference type="STRING" id="716544.wcw_1759"/>
<keyword evidence="6 7" id="KW-0460">Magnesium</keyword>
<evidence type="ECO:0000313" key="9">
    <source>
        <dbReference type="EMBL" id="ADI39100.1"/>
    </source>
</evidence>
<dbReference type="GO" id="GO:0046872">
    <property type="term" value="F:metal ion binding"/>
    <property type="evidence" value="ECO:0007669"/>
    <property type="project" value="UniProtKB-KW"/>
</dbReference>
<dbReference type="AlphaFoldDB" id="D6YSQ5"/>
<proteinExistence type="inferred from homology"/>
<dbReference type="PROSITE" id="PS00629">
    <property type="entry name" value="IMP_1"/>
    <property type="match status" value="1"/>
</dbReference>
<protein>
    <recommendedName>
        <fullName evidence="8">Inositol-1-monophosphatase</fullName>
        <ecNumber evidence="8">3.1.3.25</ecNumber>
    </recommendedName>
</protein>
<dbReference type="EC" id="3.1.3.25" evidence="8"/>
<sequence>MNLKESNSFAPFLKPFWHRVTTYLNQATHIAQEAGEILRKYWGRLAHVQEKKYSWDLVTEADKESEALILGKLKENFPEHSILSEESGSHMIEESPFCWVVDPLDGTTNYTHQYPFVSISIALLAAGEPIVGVVYNPIMNELFQGEKGKGSWINGSPLRVSSVNSLGKSLLSTGFAYDRRTNPDNNYAEFCRMTHISQGVRRGGSAAIDLAYVAAGRLDGYWERGLNAWDISAGVLLIKEAGGIVTAYDGAPVDIHSGRLVASNGQIHQALLSELRS</sequence>
<dbReference type="CDD" id="cd01639">
    <property type="entry name" value="IMPase"/>
    <property type="match status" value="1"/>
</dbReference>
<dbReference type="Proteomes" id="UP000001505">
    <property type="component" value="Chromosome"/>
</dbReference>
<dbReference type="eggNOG" id="COG0483">
    <property type="taxonomic scope" value="Bacteria"/>
</dbReference>
<feature type="binding site" evidence="7">
    <location>
        <position position="104"/>
    </location>
    <ligand>
        <name>Mg(2+)</name>
        <dbReference type="ChEBI" id="CHEBI:18420"/>
        <label>1</label>
        <note>catalytic</note>
    </ligand>
</feature>
<name>D6YSQ5_WADCW</name>
<dbReference type="OrthoDB" id="9772456at2"/>
<dbReference type="GO" id="GO:0007165">
    <property type="term" value="P:signal transduction"/>
    <property type="evidence" value="ECO:0007669"/>
    <property type="project" value="TreeGrafter"/>
</dbReference>
<keyword evidence="4 7" id="KW-0479">Metal-binding</keyword>
<comment type="catalytic activity">
    <reaction evidence="1 8">
        <text>a myo-inositol phosphate + H2O = myo-inositol + phosphate</text>
        <dbReference type="Rhea" id="RHEA:24056"/>
        <dbReference type="ChEBI" id="CHEBI:15377"/>
        <dbReference type="ChEBI" id="CHEBI:17268"/>
        <dbReference type="ChEBI" id="CHEBI:43474"/>
        <dbReference type="ChEBI" id="CHEBI:84139"/>
        <dbReference type="EC" id="3.1.3.25"/>
    </reaction>
</comment>
<keyword evidence="5 8" id="KW-0378">Hydrolase</keyword>
<evidence type="ECO:0000256" key="4">
    <source>
        <dbReference type="ARBA" id="ARBA00022723"/>
    </source>
</evidence>
<dbReference type="Gene3D" id="3.40.190.80">
    <property type="match status" value="1"/>
</dbReference>
<evidence type="ECO:0000256" key="1">
    <source>
        <dbReference type="ARBA" id="ARBA00001033"/>
    </source>
</evidence>
<evidence type="ECO:0000256" key="3">
    <source>
        <dbReference type="ARBA" id="ARBA00009759"/>
    </source>
</evidence>
<evidence type="ECO:0000256" key="6">
    <source>
        <dbReference type="ARBA" id="ARBA00022842"/>
    </source>
</evidence>
<evidence type="ECO:0000256" key="5">
    <source>
        <dbReference type="ARBA" id="ARBA00022801"/>
    </source>
</evidence>
<comment type="similarity">
    <text evidence="3 8">Belongs to the inositol monophosphatase superfamily.</text>
</comment>
<dbReference type="KEGG" id="wch:wcw_1759"/>
<dbReference type="RefSeq" id="WP_013182802.1">
    <property type="nucleotide sequence ID" value="NC_014225.1"/>
</dbReference>
<feature type="binding site" evidence="7">
    <location>
        <position position="230"/>
    </location>
    <ligand>
        <name>Mg(2+)</name>
        <dbReference type="ChEBI" id="CHEBI:18420"/>
        <label>1</label>
        <note>catalytic</note>
    </ligand>
</feature>
<dbReference type="Gene3D" id="3.30.540.10">
    <property type="entry name" value="Fructose-1,6-Bisphosphatase, subunit A, domain 1"/>
    <property type="match status" value="1"/>
</dbReference>
<dbReference type="InterPro" id="IPR033942">
    <property type="entry name" value="IMPase"/>
</dbReference>
<dbReference type="EMBL" id="CP001928">
    <property type="protein sequence ID" value="ADI39100.1"/>
    <property type="molecule type" value="Genomic_DNA"/>
</dbReference>
<dbReference type="FunFam" id="3.30.540.10:FF:000003">
    <property type="entry name" value="Inositol-1-monophosphatase"/>
    <property type="match status" value="1"/>
</dbReference>
<gene>
    <name evidence="9" type="primary">impA</name>
    <name evidence="9" type="ordered locus">wcw_1759</name>
</gene>
<feature type="binding site" evidence="7">
    <location>
        <position position="102"/>
    </location>
    <ligand>
        <name>Mg(2+)</name>
        <dbReference type="ChEBI" id="CHEBI:18420"/>
        <label>1</label>
        <note>catalytic</note>
    </ligand>
</feature>
<organism evidence="9 10">
    <name type="scientific">Waddlia chondrophila (strain ATCC VR-1470 / WSU 86-1044)</name>
    <dbReference type="NCBI Taxonomy" id="716544"/>
    <lineage>
        <taxon>Bacteria</taxon>
        <taxon>Pseudomonadati</taxon>
        <taxon>Chlamydiota</taxon>
        <taxon>Chlamydiia</taxon>
        <taxon>Parachlamydiales</taxon>
        <taxon>Waddliaceae</taxon>
        <taxon>Waddlia</taxon>
    </lineage>
</organism>
<dbReference type="PANTHER" id="PTHR20854">
    <property type="entry name" value="INOSITOL MONOPHOSPHATASE"/>
    <property type="match status" value="1"/>
</dbReference>
<feature type="binding site" evidence="7">
    <location>
        <position position="105"/>
    </location>
    <ligand>
        <name>Mg(2+)</name>
        <dbReference type="ChEBI" id="CHEBI:18420"/>
        <label>1</label>
        <note>catalytic</note>
    </ligand>
</feature>
<evidence type="ECO:0000313" key="10">
    <source>
        <dbReference type="Proteomes" id="UP000001505"/>
    </source>
</evidence>